<proteinExistence type="predicted"/>
<sequence>MDKKDLSIFVSFLLFLLVDTPAYRFLSMDVGEERKELSKHLGHEEGIHISIYHSFMLSFFLSSLSLFLSRLKE</sequence>
<dbReference type="Proteomes" id="UP000221165">
    <property type="component" value="Unassembled WGS sequence"/>
</dbReference>
<dbReference type="EMBL" id="MIGC01007325">
    <property type="protein sequence ID" value="PHJ15783.1"/>
    <property type="molecule type" value="Genomic_DNA"/>
</dbReference>
<dbReference type="AlphaFoldDB" id="A0A2C6KHB4"/>
<comment type="caution">
    <text evidence="2">The sequence shown here is derived from an EMBL/GenBank/DDBJ whole genome shotgun (WGS) entry which is preliminary data.</text>
</comment>
<gene>
    <name evidence="2" type="ORF">CSUI_010404</name>
</gene>
<keyword evidence="3" id="KW-1185">Reference proteome</keyword>
<evidence type="ECO:0008006" key="4">
    <source>
        <dbReference type="Google" id="ProtNLM"/>
    </source>
</evidence>
<dbReference type="VEuPathDB" id="ToxoDB:CSUI_010404"/>
<protein>
    <recommendedName>
        <fullName evidence="4">Transmembrane protein</fullName>
    </recommendedName>
</protein>
<evidence type="ECO:0000313" key="2">
    <source>
        <dbReference type="EMBL" id="PHJ15783.1"/>
    </source>
</evidence>
<reference evidence="2 3" key="1">
    <citation type="journal article" date="2017" name="Int. J. Parasitol.">
        <title>The genome of the protozoan parasite Cystoisospora suis and a reverse vaccinology approach to identify vaccine candidates.</title>
        <authorList>
            <person name="Palmieri N."/>
            <person name="Shrestha A."/>
            <person name="Ruttkowski B."/>
            <person name="Beck T."/>
            <person name="Vogl C."/>
            <person name="Tomley F."/>
            <person name="Blake D.P."/>
            <person name="Joachim A."/>
        </authorList>
    </citation>
    <scope>NUCLEOTIDE SEQUENCE [LARGE SCALE GENOMIC DNA]</scope>
    <source>
        <strain evidence="2 3">Wien I</strain>
    </source>
</reference>
<organism evidence="2 3">
    <name type="scientific">Cystoisospora suis</name>
    <dbReference type="NCBI Taxonomy" id="483139"/>
    <lineage>
        <taxon>Eukaryota</taxon>
        <taxon>Sar</taxon>
        <taxon>Alveolata</taxon>
        <taxon>Apicomplexa</taxon>
        <taxon>Conoidasida</taxon>
        <taxon>Coccidia</taxon>
        <taxon>Eucoccidiorida</taxon>
        <taxon>Eimeriorina</taxon>
        <taxon>Sarcocystidae</taxon>
        <taxon>Cystoisospora</taxon>
    </lineage>
</organism>
<keyword evidence="1" id="KW-0472">Membrane</keyword>
<dbReference type="RefSeq" id="XP_067917515.1">
    <property type="nucleotide sequence ID" value="XM_068070508.1"/>
</dbReference>
<keyword evidence="1" id="KW-1133">Transmembrane helix</keyword>
<accession>A0A2C6KHB4</accession>
<evidence type="ECO:0000313" key="3">
    <source>
        <dbReference type="Proteomes" id="UP000221165"/>
    </source>
</evidence>
<name>A0A2C6KHB4_9APIC</name>
<feature type="transmembrane region" description="Helical" evidence="1">
    <location>
        <begin position="46"/>
        <end position="68"/>
    </location>
</feature>
<dbReference type="GeneID" id="94433719"/>
<keyword evidence="1" id="KW-0812">Transmembrane</keyword>
<evidence type="ECO:0000256" key="1">
    <source>
        <dbReference type="SAM" id="Phobius"/>
    </source>
</evidence>